<evidence type="ECO:0000313" key="12">
    <source>
        <dbReference type="Proteomes" id="UP001492380"/>
    </source>
</evidence>
<feature type="compositionally biased region" description="Low complexity" evidence="9">
    <location>
        <begin position="358"/>
        <end position="380"/>
    </location>
</feature>
<evidence type="ECO:0000256" key="3">
    <source>
        <dbReference type="ARBA" id="ARBA00011970"/>
    </source>
</evidence>
<feature type="compositionally biased region" description="Basic and acidic residues" evidence="9">
    <location>
        <begin position="67"/>
        <end position="85"/>
    </location>
</feature>
<organism evidence="11 12">
    <name type="scientific">Phyllosticta capitalensis</name>
    <dbReference type="NCBI Taxonomy" id="121624"/>
    <lineage>
        <taxon>Eukaryota</taxon>
        <taxon>Fungi</taxon>
        <taxon>Dikarya</taxon>
        <taxon>Ascomycota</taxon>
        <taxon>Pezizomycotina</taxon>
        <taxon>Dothideomycetes</taxon>
        <taxon>Dothideomycetes incertae sedis</taxon>
        <taxon>Botryosphaeriales</taxon>
        <taxon>Phyllostictaceae</taxon>
        <taxon>Phyllosticta</taxon>
    </lineage>
</organism>
<gene>
    <name evidence="11" type="ORF">HDK90DRAFT_109963</name>
</gene>
<dbReference type="GO" id="GO:0016740">
    <property type="term" value="F:transferase activity"/>
    <property type="evidence" value="ECO:0007669"/>
    <property type="project" value="UniProtKB-KW"/>
</dbReference>
<evidence type="ECO:0000259" key="10">
    <source>
        <dbReference type="Pfam" id="PF13844"/>
    </source>
</evidence>
<keyword evidence="5 11" id="KW-0808">Transferase</keyword>
<keyword evidence="6" id="KW-0677">Repeat</keyword>
<evidence type="ECO:0000256" key="6">
    <source>
        <dbReference type="ARBA" id="ARBA00022737"/>
    </source>
</evidence>
<dbReference type="SMART" id="SM00028">
    <property type="entry name" value="TPR"/>
    <property type="match status" value="5"/>
</dbReference>
<feature type="domain" description="O-GlcNAc transferase C-terminal" evidence="10">
    <location>
        <begin position="1186"/>
        <end position="1367"/>
    </location>
</feature>
<comment type="similarity">
    <text evidence="2">Belongs to the glycosyltransferase 41 family. O-GlcNAc transferase subfamily.</text>
</comment>
<reference evidence="11 12" key="1">
    <citation type="submission" date="2024-04" db="EMBL/GenBank/DDBJ databases">
        <title>Phyllosticta paracitricarpa is synonymous to the EU quarantine fungus P. citricarpa based on phylogenomic analyses.</title>
        <authorList>
            <consortium name="Lawrence Berkeley National Laboratory"/>
            <person name="Van Ingen-Buijs V.A."/>
            <person name="Van Westerhoven A.C."/>
            <person name="Haridas S."/>
            <person name="Skiadas P."/>
            <person name="Martin F."/>
            <person name="Groenewald J.Z."/>
            <person name="Crous P.W."/>
            <person name="Seidl M.F."/>
        </authorList>
    </citation>
    <scope>NUCLEOTIDE SEQUENCE [LARGE SCALE GENOMIC DNA]</scope>
    <source>
        <strain evidence="11 12">CBS 123374</strain>
    </source>
</reference>
<dbReference type="PROSITE" id="PS50005">
    <property type="entry name" value="TPR"/>
    <property type="match status" value="3"/>
</dbReference>
<dbReference type="Gene3D" id="1.25.40.10">
    <property type="entry name" value="Tetratricopeptide repeat domain"/>
    <property type="match status" value="3"/>
</dbReference>
<dbReference type="Gene3D" id="3.40.50.2000">
    <property type="entry name" value="Glycogen Phosphorylase B"/>
    <property type="match status" value="1"/>
</dbReference>
<evidence type="ECO:0000256" key="1">
    <source>
        <dbReference type="ARBA" id="ARBA00004922"/>
    </source>
</evidence>
<feature type="repeat" description="TPR" evidence="8">
    <location>
        <begin position="983"/>
        <end position="1016"/>
    </location>
</feature>
<comment type="pathway">
    <text evidence="1">Protein modification; protein glycosylation.</text>
</comment>
<evidence type="ECO:0000256" key="9">
    <source>
        <dbReference type="SAM" id="MobiDB-lite"/>
    </source>
</evidence>
<feature type="compositionally biased region" description="Polar residues" evidence="9">
    <location>
        <begin position="691"/>
        <end position="701"/>
    </location>
</feature>
<evidence type="ECO:0000256" key="4">
    <source>
        <dbReference type="ARBA" id="ARBA00022676"/>
    </source>
</evidence>
<evidence type="ECO:0000256" key="2">
    <source>
        <dbReference type="ARBA" id="ARBA00005386"/>
    </source>
</evidence>
<feature type="domain" description="O-GlcNAc transferase C-terminal" evidence="10">
    <location>
        <begin position="1445"/>
        <end position="1646"/>
    </location>
</feature>
<comment type="caution">
    <text evidence="11">The sequence shown here is derived from an EMBL/GenBank/DDBJ whole genome shotgun (WGS) entry which is preliminary data.</text>
</comment>
<evidence type="ECO:0000256" key="8">
    <source>
        <dbReference type="PROSITE-ProRule" id="PRU00339"/>
    </source>
</evidence>
<dbReference type="PANTHER" id="PTHR44998:SF1">
    <property type="entry name" value="UDP-N-ACETYLGLUCOSAMINE--PEPTIDE N-ACETYLGLUCOSAMINYLTRANSFERASE 110 KDA SUBUNIT"/>
    <property type="match status" value="1"/>
</dbReference>
<feature type="region of interest" description="Disordered" evidence="9">
    <location>
        <begin position="1"/>
        <end position="99"/>
    </location>
</feature>
<dbReference type="Gene3D" id="3.40.50.11380">
    <property type="match status" value="1"/>
</dbReference>
<dbReference type="InterPro" id="IPR011990">
    <property type="entry name" value="TPR-like_helical_dom_sf"/>
</dbReference>
<dbReference type="SUPFAM" id="SSF48452">
    <property type="entry name" value="TPR-like"/>
    <property type="match status" value="1"/>
</dbReference>
<dbReference type="Pfam" id="PF13844">
    <property type="entry name" value="Glyco_transf_41"/>
    <property type="match status" value="2"/>
</dbReference>
<dbReference type="InterPro" id="IPR019734">
    <property type="entry name" value="TPR_rpt"/>
</dbReference>
<evidence type="ECO:0000256" key="5">
    <source>
        <dbReference type="ARBA" id="ARBA00022679"/>
    </source>
</evidence>
<feature type="compositionally biased region" description="Low complexity" evidence="9">
    <location>
        <begin position="452"/>
        <end position="462"/>
    </location>
</feature>
<dbReference type="Proteomes" id="UP001492380">
    <property type="component" value="Unassembled WGS sequence"/>
</dbReference>
<evidence type="ECO:0000313" key="11">
    <source>
        <dbReference type="EMBL" id="KAK8223964.1"/>
    </source>
</evidence>
<feature type="region of interest" description="Disordered" evidence="9">
    <location>
        <begin position="422"/>
        <end position="468"/>
    </location>
</feature>
<name>A0ABR1YAJ6_9PEZI</name>
<feature type="repeat" description="TPR" evidence="8">
    <location>
        <begin position="949"/>
        <end position="982"/>
    </location>
</feature>
<proteinExistence type="inferred from homology"/>
<dbReference type="EC" id="2.4.1.255" evidence="3"/>
<feature type="repeat" description="TPR" evidence="8">
    <location>
        <begin position="601"/>
        <end position="634"/>
    </location>
</feature>
<evidence type="ECO:0000256" key="7">
    <source>
        <dbReference type="ARBA" id="ARBA00022803"/>
    </source>
</evidence>
<keyword evidence="7 8" id="KW-0802">TPR repeat</keyword>
<dbReference type="Pfam" id="PF13181">
    <property type="entry name" value="TPR_8"/>
    <property type="match status" value="1"/>
</dbReference>
<accession>A0ABR1YAJ6</accession>
<feature type="region of interest" description="Disordered" evidence="9">
    <location>
        <begin position="667"/>
        <end position="723"/>
    </location>
</feature>
<feature type="compositionally biased region" description="Basic and acidic residues" evidence="9">
    <location>
        <begin position="670"/>
        <end position="689"/>
    </location>
</feature>
<dbReference type="Pfam" id="PF13374">
    <property type="entry name" value="TPR_10"/>
    <property type="match status" value="1"/>
</dbReference>
<keyword evidence="12" id="KW-1185">Reference proteome</keyword>
<dbReference type="InterPro" id="IPR029489">
    <property type="entry name" value="OGT/SEC/SPY_C"/>
</dbReference>
<feature type="region of interest" description="Disordered" evidence="9">
    <location>
        <begin position="357"/>
        <end position="391"/>
    </location>
</feature>
<protein>
    <recommendedName>
        <fullName evidence="3">protein O-GlcNAc transferase</fullName>
        <ecNumber evidence="3">2.4.1.255</ecNumber>
    </recommendedName>
</protein>
<sequence>MTTVRQLHPQPLPPHHLGRNHSHPSYNALPASPRSRNVADTTPRQRPPSSQLPQNYALPLQKPTSLPHRDSSKGGHAKSENSEHMLRRKTPNGILPAAYDGTSVEHTEKPHAMKHILLPVSDPPTLPYGPTQELPLRTPSMLQQGSQTQMNQMRRPQQQRQQQAQLVGEAWDPNSLPFDVSRKQTQQFHQIDSMLDQVPTPQQLQYLQMVQSFGGAMQPPMQSPLGPTVSNETGLYGPYWPDGTYVPYRPAAMRDPRYHSASLSPWFSQESAYANKNGSTWPSSANSSLGVNQHNAQLISGLNPGVAGYHAGATSYGAPAFHIPNDQAWPSAPQLSAQFPSASQNLFQSGFSNRFGPSSYQRPSLSHHSSSYSSHTSGNSKPTPVATPLADFGLDDSRERILDSAHQIYIELLNFLHHSRRHNQHGRNGHLHPQPSIFPKPPRHSGSDYAKSKLSSQHSVSSDPRKPFTIWDRQRSASTSGSHQFDASPAIPNYYPQHHRSSWEKQVMNNVSHSGAKASDLYSLIPKLSSSSISSIYPPLGRDIPSLAFQALDRITQFCRESNWTWIDGILVGGCLAYALGDHQKALVWYSKILEVDSNHVEALSNVAATLHSLGRKQEAEQHWWRAIQLRPTYFEAVEHLVQLLCADHRNKEAIRIIENVEKALQMPSESKDTSDAKYPDSASHEIHNRGFSNQNSGLENSQRDSHSPPGHDSPGFGSSGYAIPGSENGRMLSLVHAKGNLLYSLGDNAGAAKAFENAVLISAGIRGHGVNRLIKHILKVVDEDEYGTAHPGAHISHSNEPILLPPVAALKTAQLAFPSNGNLPGLRYIPHKGMARKAAISTTSNSLLSLAKIFQDGMASGQPKAPYQSAYGVREILALYYLSLSLQPSPSTANNVGILLASVQQTVPPKRVFQDPQQTRIPGVVPGSGIALALAYYNYGLNLDATHAHLYTNLGSLLKDLGQLKMAITMYEQAVLCDGNFDIALANLANAVKDDGRIADAIVYYKRAVKVNPEFAEAVCGLANALNSVCGWSGRGGIAEEGGRRDRWHVDEQGMLLDATMPGAVSSGWLKRVVDLVEKQLAEGEDWGRGAMTSHSLETALRVLVHTGTSSQEDVHERMENMKRILKGWVNQKWEGHRLVRLVERATRRVGWQWYQDRWVHGKERSLSHYRRPRLPSSLIVPTAPTVLPFHTFTCPMSAKQIRLISQRNGLRISVSTLKAPWIPSIVYEPPPPPNPYLKVGYVSSDFNNHPLAHLMQSVFGMHNRARVKAYCYATTMSDNSPHRRQIERESPVFYDAHSWSTEQLVQQIIKDGIHILINLNGYTRGARNEVFAARPAPVQMSFMGFAGTLGAEWCDYLLADETAVPPSTLRPWRRNVDLEDQLVDENSGGEQDDWVYGENIIYARDTFFCCDHRQSAPDAHGEQLDWEQEQYRRWEMRKELFPDLPDDVLILANFNQLYKIEPTTFRTWLRILANLPNAVLWLLRFPDVGETYLKQTALAWAGPEVASRVIFTDVAPKNQHIARARVCDLFLDTPECNAHTTAADVLWSGTPLLTFPRYPYKMCSRMAASILKGALPDNEAGYQAARQLIARDEDEYERFAVKLGSSLRYDGHRGKGRLADLRRLLYQSRWHSALYDTKRWVMDLEEAYEKAWDRWVKAEGGDIWLEGSRPRNSMKVPSWWQGLVADHKARS</sequence>
<dbReference type="PANTHER" id="PTHR44998">
    <property type="match status" value="1"/>
</dbReference>
<dbReference type="EMBL" id="JBBWRZ010000013">
    <property type="protein sequence ID" value="KAK8223964.1"/>
    <property type="molecule type" value="Genomic_DNA"/>
</dbReference>
<keyword evidence="4" id="KW-0328">Glycosyltransferase</keyword>